<evidence type="ECO:0000256" key="1">
    <source>
        <dbReference type="ARBA" id="ARBA00004141"/>
    </source>
</evidence>
<accession>A0A8J7KUC5</accession>
<organism evidence="7 8">
    <name type="scientific">Mobilitalea sibirica</name>
    <dbReference type="NCBI Taxonomy" id="1462919"/>
    <lineage>
        <taxon>Bacteria</taxon>
        <taxon>Bacillati</taxon>
        <taxon>Bacillota</taxon>
        <taxon>Clostridia</taxon>
        <taxon>Lachnospirales</taxon>
        <taxon>Lachnospiraceae</taxon>
        <taxon>Mobilitalea</taxon>
    </lineage>
</organism>
<feature type="transmembrane region" description="Helical" evidence="5">
    <location>
        <begin position="201"/>
        <end position="223"/>
    </location>
</feature>
<dbReference type="Pfam" id="PF12698">
    <property type="entry name" value="ABC2_membrane_3"/>
    <property type="match status" value="1"/>
</dbReference>
<protein>
    <submittedName>
        <fullName evidence="7">ABC transporter permease</fullName>
    </submittedName>
</protein>
<evidence type="ECO:0000256" key="5">
    <source>
        <dbReference type="SAM" id="Phobius"/>
    </source>
</evidence>
<dbReference type="EMBL" id="JAEAGR010000020">
    <property type="protein sequence ID" value="MBH1942336.1"/>
    <property type="molecule type" value="Genomic_DNA"/>
</dbReference>
<gene>
    <name evidence="7" type="ORF">I5677_15650</name>
</gene>
<reference evidence="7" key="1">
    <citation type="submission" date="2020-12" db="EMBL/GenBank/DDBJ databases">
        <title>M. sibirica DSM 26468T genome.</title>
        <authorList>
            <person name="Thieme N."/>
            <person name="Rettenmaier R."/>
            <person name="Zverlov V."/>
            <person name="Liebl W."/>
        </authorList>
    </citation>
    <scope>NUCLEOTIDE SEQUENCE</scope>
    <source>
        <strain evidence="7">DSM 26468</strain>
    </source>
</reference>
<feature type="transmembrane region" description="Helical" evidence="5">
    <location>
        <begin position="302"/>
        <end position="328"/>
    </location>
</feature>
<evidence type="ECO:0000313" key="7">
    <source>
        <dbReference type="EMBL" id="MBH1942336.1"/>
    </source>
</evidence>
<feature type="transmembrane region" description="Helical" evidence="5">
    <location>
        <begin position="244"/>
        <end position="271"/>
    </location>
</feature>
<proteinExistence type="predicted"/>
<dbReference type="GO" id="GO:0016020">
    <property type="term" value="C:membrane"/>
    <property type="evidence" value="ECO:0007669"/>
    <property type="project" value="UniProtKB-SubCell"/>
</dbReference>
<feature type="transmembrane region" description="Helical" evidence="5">
    <location>
        <begin position="395"/>
        <end position="417"/>
    </location>
</feature>
<name>A0A8J7KUC5_9FIRM</name>
<dbReference type="PANTHER" id="PTHR43471:SF3">
    <property type="entry name" value="ABC TRANSPORTER PERMEASE PROTEIN NATB"/>
    <property type="match status" value="1"/>
</dbReference>
<comment type="caution">
    <text evidence="7">The sequence shown here is derived from an EMBL/GenBank/DDBJ whole genome shotgun (WGS) entry which is preliminary data.</text>
</comment>
<evidence type="ECO:0000313" key="8">
    <source>
        <dbReference type="Proteomes" id="UP000623269"/>
    </source>
</evidence>
<dbReference type="InterPro" id="IPR013525">
    <property type="entry name" value="ABC2_TM"/>
</dbReference>
<feature type="transmembrane region" description="Helical" evidence="5">
    <location>
        <begin position="25"/>
        <end position="47"/>
    </location>
</feature>
<keyword evidence="3 5" id="KW-1133">Transmembrane helix</keyword>
<keyword evidence="8" id="KW-1185">Reference proteome</keyword>
<keyword evidence="2 5" id="KW-0812">Transmembrane</keyword>
<evidence type="ECO:0000256" key="3">
    <source>
        <dbReference type="ARBA" id="ARBA00022989"/>
    </source>
</evidence>
<keyword evidence="4 5" id="KW-0472">Membrane</keyword>
<feature type="transmembrane region" description="Helical" evidence="5">
    <location>
        <begin position="368"/>
        <end position="388"/>
    </location>
</feature>
<dbReference type="PANTHER" id="PTHR43471">
    <property type="entry name" value="ABC TRANSPORTER PERMEASE"/>
    <property type="match status" value="1"/>
</dbReference>
<evidence type="ECO:0000256" key="2">
    <source>
        <dbReference type="ARBA" id="ARBA00022692"/>
    </source>
</evidence>
<comment type="subcellular location">
    <subcellularLocation>
        <location evidence="1">Membrane</location>
        <topology evidence="1">Multi-pass membrane protein</topology>
    </subcellularLocation>
</comment>
<dbReference type="AlphaFoldDB" id="A0A8J7KUC5"/>
<dbReference type="GO" id="GO:0140359">
    <property type="term" value="F:ABC-type transporter activity"/>
    <property type="evidence" value="ECO:0007669"/>
    <property type="project" value="InterPro"/>
</dbReference>
<evidence type="ECO:0000256" key="4">
    <source>
        <dbReference type="ARBA" id="ARBA00023136"/>
    </source>
</evidence>
<feature type="transmembrane region" description="Helical" evidence="5">
    <location>
        <begin position="340"/>
        <end position="362"/>
    </location>
</feature>
<dbReference type="RefSeq" id="WP_197662589.1">
    <property type="nucleotide sequence ID" value="NZ_JAEAGR010000020.1"/>
</dbReference>
<dbReference type="Proteomes" id="UP000623269">
    <property type="component" value="Unassembled WGS sequence"/>
</dbReference>
<sequence length="443" mass="49024">MKKSSISGWKNVYIFTLIQTLKNKAFIITYLLLIILMMVSMPIISMITSSERQEFDEPIPVKKVYVNNETSFPDMDFTGVHSDDRLSHISFETMKEAYDTVADRIEKKEQESVILTLTEKEGMYALNLLNANESPIKDIHMQLLGETIAKEFDIYKINVLGIKQEQLAMLHAEVETKVTLTDVNGAPILEEDTSITNSEYWFIYGILIVILFVNSFASGQIATSIVTEKSTRVVEYLLTSVKPLAIIIGKILAMLSAVLLQMISMVVILYASNKISTVLSGDTKESVLSRYLPENIFQNLNLMNIIVCFVLILLGLIFYGTLAALTGATISKLEEISEGLTLFTVTNIVGAYLGLGAANVLMASGVNGFVTFTFLFPLSAPFLLPGAILTGKVSLGLAVGAIALQIIFIILLFWFVAKVYETLILHTGNKIKVKELIKLSKTV</sequence>
<evidence type="ECO:0000259" key="6">
    <source>
        <dbReference type="Pfam" id="PF12698"/>
    </source>
</evidence>
<feature type="domain" description="ABC-2 type transporter transmembrane" evidence="6">
    <location>
        <begin position="24"/>
        <end position="414"/>
    </location>
</feature>